<evidence type="ECO:0000256" key="1">
    <source>
        <dbReference type="ARBA" id="ARBA00022475"/>
    </source>
</evidence>
<evidence type="ECO:0000256" key="4">
    <source>
        <dbReference type="ARBA" id="ARBA00023098"/>
    </source>
</evidence>
<dbReference type="PANTHER" id="PTHR35809">
    <property type="entry name" value="ARCHAETIDYLSERINE DECARBOXYLASE PROENZYME-RELATED"/>
    <property type="match status" value="1"/>
</dbReference>
<keyword evidence="4" id="KW-0443">Lipid metabolism</keyword>
<keyword evidence="5 11" id="KW-0472">Membrane</keyword>
<organism evidence="12">
    <name type="scientific">marine sediment metagenome</name>
    <dbReference type="NCBI Taxonomy" id="412755"/>
    <lineage>
        <taxon>unclassified sequences</taxon>
        <taxon>metagenomes</taxon>
        <taxon>ecological metagenomes</taxon>
    </lineage>
</organism>
<dbReference type="EMBL" id="BARW01024979">
    <property type="protein sequence ID" value="GAI98109.1"/>
    <property type="molecule type" value="Genomic_DNA"/>
</dbReference>
<proteinExistence type="predicted"/>
<evidence type="ECO:0000256" key="10">
    <source>
        <dbReference type="ARBA" id="ARBA00023317"/>
    </source>
</evidence>
<keyword evidence="6" id="KW-0865">Zymogen</keyword>
<evidence type="ECO:0000256" key="5">
    <source>
        <dbReference type="ARBA" id="ARBA00023136"/>
    </source>
</evidence>
<reference evidence="12" key="1">
    <citation type="journal article" date="2014" name="Front. Microbiol.">
        <title>High frequency of phylogenetically diverse reductive dehalogenase-homologous genes in deep subseafloor sedimentary metagenomes.</title>
        <authorList>
            <person name="Kawai M."/>
            <person name="Futagami T."/>
            <person name="Toyoda A."/>
            <person name="Takaki Y."/>
            <person name="Nishi S."/>
            <person name="Hori S."/>
            <person name="Arai W."/>
            <person name="Tsubouchi T."/>
            <person name="Morono Y."/>
            <person name="Uchiyama I."/>
            <person name="Ito T."/>
            <person name="Fujiyama A."/>
            <person name="Inagaki F."/>
            <person name="Takami H."/>
        </authorList>
    </citation>
    <scope>NUCLEOTIDE SEQUENCE</scope>
    <source>
        <strain evidence="12">Expedition CK06-06</strain>
    </source>
</reference>
<feature type="non-terminal residue" evidence="12">
    <location>
        <position position="164"/>
    </location>
</feature>
<feature type="transmembrane region" description="Helical" evidence="11">
    <location>
        <begin position="15"/>
        <end position="48"/>
    </location>
</feature>
<dbReference type="GO" id="GO:0008654">
    <property type="term" value="P:phospholipid biosynthetic process"/>
    <property type="evidence" value="ECO:0007669"/>
    <property type="project" value="UniProtKB-KW"/>
</dbReference>
<evidence type="ECO:0008006" key="13">
    <source>
        <dbReference type="Google" id="ProtNLM"/>
    </source>
</evidence>
<keyword evidence="10" id="KW-0670">Pyruvate</keyword>
<dbReference type="GO" id="GO:0004609">
    <property type="term" value="F:phosphatidylserine decarboxylase activity"/>
    <property type="evidence" value="ECO:0007669"/>
    <property type="project" value="InterPro"/>
</dbReference>
<accession>X1V0G2</accession>
<sequence>MRLPRIPIVKDAIPYLVVCVALALAVYLLMPLASAIPLTLLVLIAFFFRDPERKPPHLPSALISPADGRIIEINEVFEERFLNDVSQRVSIFMSPLDVHVVRSPTYGKVEYLNYEKGRFLPAFHKLASHENERNFVGICNSHAKVLITQVAGVIARRIVCYLKE</sequence>
<gene>
    <name evidence="12" type="ORF">S12H4_41056</name>
</gene>
<evidence type="ECO:0000256" key="3">
    <source>
        <dbReference type="ARBA" id="ARBA00022793"/>
    </source>
</evidence>
<dbReference type="Pfam" id="PF02666">
    <property type="entry name" value="PS_Dcarbxylase"/>
    <property type="match status" value="1"/>
</dbReference>
<comment type="caution">
    <text evidence="12">The sequence shown here is derived from an EMBL/GenBank/DDBJ whole genome shotgun (WGS) entry which is preliminary data.</text>
</comment>
<evidence type="ECO:0000313" key="12">
    <source>
        <dbReference type="EMBL" id="GAI98109.1"/>
    </source>
</evidence>
<evidence type="ECO:0000256" key="6">
    <source>
        <dbReference type="ARBA" id="ARBA00023145"/>
    </source>
</evidence>
<keyword evidence="9" id="KW-1208">Phospholipid metabolism</keyword>
<dbReference type="InterPro" id="IPR003817">
    <property type="entry name" value="PS_Dcarbxylase"/>
</dbReference>
<evidence type="ECO:0000256" key="9">
    <source>
        <dbReference type="ARBA" id="ARBA00023264"/>
    </source>
</evidence>
<name>X1V0G2_9ZZZZ</name>
<keyword evidence="11" id="KW-1133">Transmembrane helix</keyword>
<dbReference type="AlphaFoldDB" id="X1V0G2"/>
<keyword evidence="3" id="KW-0210">Decarboxylase</keyword>
<protein>
    <recommendedName>
        <fullName evidence="13">Phosphatidylserine decarboxylase</fullName>
    </recommendedName>
</protein>
<keyword evidence="1" id="KW-1003">Cell membrane</keyword>
<evidence type="ECO:0000256" key="11">
    <source>
        <dbReference type="SAM" id="Phobius"/>
    </source>
</evidence>
<evidence type="ECO:0000256" key="7">
    <source>
        <dbReference type="ARBA" id="ARBA00023209"/>
    </source>
</evidence>
<keyword evidence="7" id="KW-0594">Phospholipid biosynthesis</keyword>
<evidence type="ECO:0000256" key="2">
    <source>
        <dbReference type="ARBA" id="ARBA00022516"/>
    </source>
</evidence>
<evidence type="ECO:0000256" key="8">
    <source>
        <dbReference type="ARBA" id="ARBA00023239"/>
    </source>
</evidence>
<dbReference type="PANTHER" id="PTHR35809:SF1">
    <property type="entry name" value="ARCHAETIDYLSERINE DECARBOXYLASE PROENZYME-RELATED"/>
    <property type="match status" value="1"/>
</dbReference>
<keyword evidence="8" id="KW-0456">Lyase</keyword>
<keyword evidence="2" id="KW-0444">Lipid biosynthesis</keyword>
<keyword evidence="11" id="KW-0812">Transmembrane</keyword>
<dbReference type="InterPro" id="IPR033175">
    <property type="entry name" value="PSD-A"/>
</dbReference>